<reference evidence="1 2" key="1">
    <citation type="submission" date="2016-07" db="EMBL/GenBank/DDBJ databases">
        <title>Genome sequencing of Vibrio scophthalmi strain VS-05, an isolated from Paralichthys olivaceus.</title>
        <authorList>
            <person name="Han H.-J."/>
        </authorList>
    </citation>
    <scope>NUCLEOTIDE SEQUENCE [LARGE SCALE GENOMIC DNA]</scope>
    <source>
        <strain evidence="1 2">VS-05</strain>
    </source>
</reference>
<organism evidence="1 2">
    <name type="scientific">Vibrio scophthalmi</name>
    <dbReference type="NCBI Taxonomy" id="45658"/>
    <lineage>
        <taxon>Bacteria</taxon>
        <taxon>Pseudomonadati</taxon>
        <taxon>Pseudomonadota</taxon>
        <taxon>Gammaproteobacteria</taxon>
        <taxon>Vibrionales</taxon>
        <taxon>Vibrionaceae</taxon>
        <taxon>Vibrio</taxon>
    </lineage>
</organism>
<dbReference type="AlphaFoldDB" id="A0A1B1NNY2"/>
<dbReference type="InterPro" id="IPR013078">
    <property type="entry name" value="His_Pase_superF_clade-1"/>
</dbReference>
<dbReference type="CDD" id="cd07067">
    <property type="entry name" value="HP_PGM_like"/>
    <property type="match status" value="1"/>
</dbReference>
<dbReference type="InterPro" id="IPR029033">
    <property type="entry name" value="His_PPase_superfam"/>
</dbReference>
<dbReference type="Pfam" id="PF00300">
    <property type="entry name" value="His_Phos_1"/>
    <property type="match status" value="1"/>
</dbReference>
<name>A0A1B1NNY2_9VIBR</name>
<dbReference type="InterPro" id="IPR050275">
    <property type="entry name" value="PGM_Phosphatase"/>
</dbReference>
<gene>
    <name evidence="1" type="primary">cobC</name>
    <name evidence="1" type="ORF">VSVS05_01231</name>
</gene>
<keyword evidence="2" id="KW-1185">Reference proteome</keyword>
<dbReference type="KEGG" id="vsc:VSVS12_01608"/>
<dbReference type="SMART" id="SM00855">
    <property type="entry name" value="PGAM"/>
    <property type="match status" value="1"/>
</dbReference>
<dbReference type="Gene3D" id="3.40.50.1240">
    <property type="entry name" value="Phosphoglycerate mutase-like"/>
    <property type="match status" value="1"/>
</dbReference>
<dbReference type="STRING" id="45658.VSVS12_01608"/>
<keyword evidence="1" id="KW-0378">Hydrolase</keyword>
<dbReference type="GO" id="GO:0043755">
    <property type="term" value="F:alpha-ribazole phosphatase activity"/>
    <property type="evidence" value="ECO:0007669"/>
    <property type="project" value="UniProtKB-EC"/>
</dbReference>
<proteinExistence type="predicted"/>
<evidence type="ECO:0000313" key="2">
    <source>
        <dbReference type="Proteomes" id="UP000092528"/>
    </source>
</evidence>
<dbReference type="Proteomes" id="UP000092528">
    <property type="component" value="Chromosome 1"/>
</dbReference>
<dbReference type="GeneID" id="96873788"/>
<dbReference type="RefSeq" id="WP_065430329.1">
    <property type="nucleotide sequence ID" value="NZ_CP016307.1"/>
</dbReference>
<protein>
    <submittedName>
        <fullName evidence="1">Adenosylcobalamin/alpha-ribazole phosphatase</fullName>
        <ecNumber evidence="1">3.1.3.73</ecNumber>
    </submittedName>
</protein>
<dbReference type="SUPFAM" id="SSF53254">
    <property type="entry name" value="Phosphoglycerate mutase-like"/>
    <property type="match status" value="1"/>
</dbReference>
<accession>A0A1B1NNY2</accession>
<dbReference type="EMBL" id="CP016414">
    <property type="protein sequence ID" value="ANU36358.1"/>
    <property type="molecule type" value="Genomic_DNA"/>
</dbReference>
<evidence type="ECO:0000313" key="1">
    <source>
        <dbReference type="EMBL" id="ANU36358.1"/>
    </source>
</evidence>
<dbReference type="PANTHER" id="PTHR48100">
    <property type="entry name" value="BROAD-SPECIFICITY PHOSPHATASE YOR283W-RELATED"/>
    <property type="match status" value="1"/>
</dbReference>
<sequence>MKSVNIYLLRHGKTLGEAALNGHTDVLVASSVQQSICSGLLKINLPFEHVVSSPLRRCRDLAMRLVVEKPCLSLQVSPEFQEMDFGQFDGVPFDQLSQQWPMLERFWQDPVSHPLPGSESIDAFYQRISDGWQALAQSAEQDTLLIAHGGSIRMILANTLGLDWRNPALFSTLQIANQSISHIKITHADKIYVQICSIGTPLSGLSHA</sequence>
<dbReference type="PANTHER" id="PTHR48100:SF1">
    <property type="entry name" value="HISTIDINE PHOSPHATASE FAMILY PROTEIN-RELATED"/>
    <property type="match status" value="1"/>
</dbReference>
<dbReference type="EC" id="3.1.3.73" evidence="1"/>
<dbReference type="GO" id="GO:0005737">
    <property type="term" value="C:cytoplasm"/>
    <property type="evidence" value="ECO:0007669"/>
    <property type="project" value="TreeGrafter"/>
</dbReference>